<comment type="similarity">
    <text evidence="1 6">Belongs to the insulin family.</text>
</comment>
<dbReference type="InterPro" id="IPR036438">
    <property type="entry name" value="Insulin-like_sf"/>
</dbReference>
<dbReference type="InterPro" id="IPR022353">
    <property type="entry name" value="Insulin_CS"/>
</dbReference>
<dbReference type="OrthoDB" id="10019596at2759"/>
<dbReference type="KEGG" id="der:6546022"/>
<dbReference type="GO" id="GO:0005158">
    <property type="term" value="F:insulin receptor binding"/>
    <property type="evidence" value="ECO:0007669"/>
    <property type="project" value="EnsemblMetazoa"/>
</dbReference>
<organism evidence="9 10">
    <name type="scientific">Drosophila erecta</name>
    <name type="common">Fruit fly</name>
    <dbReference type="NCBI Taxonomy" id="7220"/>
    <lineage>
        <taxon>Eukaryota</taxon>
        <taxon>Metazoa</taxon>
        <taxon>Ecdysozoa</taxon>
        <taxon>Arthropoda</taxon>
        <taxon>Hexapoda</taxon>
        <taxon>Insecta</taxon>
        <taxon>Pterygota</taxon>
        <taxon>Neoptera</taxon>
        <taxon>Endopterygota</taxon>
        <taxon>Diptera</taxon>
        <taxon>Brachycera</taxon>
        <taxon>Muscomorpha</taxon>
        <taxon>Ephydroidea</taxon>
        <taxon>Drosophilidae</taxon>
        <taxon>Drosophila</taxon>
        <taxon>Sophophora</taxon>
    </lineage>
</organism>
<dbReference type="GO" id="GO:0007626">
    <property type="term" value="P:locomotory behavior"/>
    <property type="evidence" value="ECO:0007669"/>
    <property type="project" value="EnsemblMetazoa"/>
</dbReference>
<feature type="signal peptide" evidence="7">
    <location>
        <begin position="1"/>
        <end position="39"/>
    </location>
</feature>
<dbReference type="GO" id="GO:0005179">
    <property type="term" value="F:hormone activity"/>
    <property type="evidence" value="ECO:0007669"/>
    <property type="project" value="InterPro"/>
</dbReference>
<dbReference type="Gene3D" id="1.10.100.10">
    <property type="entry name" value="Insulin-like"/>
    <property type="match status" value="1"/>
</dbReference>
<dbReference type="PANTHER" id="PTHR13647:SF4">
    <property type="entry name" value="INSULIN-LIKE PEPTIDE 1-RELATED"/>
    <property type="match status" value="1"/>
</dbReference>
<comment type="subcellular location">
    <subcellularLocation>
        <location evidence="6">Secreted</location>
    </subcellularLocation>
</comment>
<evidence type="ECO:0000313" key="9">
    <source>
        <dbReference type="EMBL" id="EDV51260.2"/>
    </source>
</evidence>
<reference evidence="9 10" key="1">
    <citation type="journal article" date="2007" name="Nature">
        <title>Evolution of genes and genomes on the Drosophila phylogeny.</title>
        <authorList>
            <consortium name="Drosophila 12 Genomes Consortium"/>
            <person name="Clark A.G."/>
            <person name="Eisen M.B."/>
            <person name="Smith D.R."/>
            <person name="Bergman C.M."/>
            <person name="Oliver B."/>
            <person name="Markow T.A."/>
            <person name="Kaufman T.C."/>
            <person name="Kellis M."/>
            <person name="Gelbart W."/>
            <person name="Iyer V.N."/>
            <person name="Pollard D.A."/>
            <person name="Sackton T.B."/>
            <person name="Larracuente A.M."/>
            <person name="Singh N.D."/>
            <person name="Abad J.P."/>
            <person name="Abt D.N."/>
            <person name="Adryan B."/>
            <person name="Aguade M."/>
            <person name="Akashi H."/>
            <person name="Anderson W.W."/>
            <person name="Aquadro C.F."/>
            <person name="Ardell D.H."/>
            <person name="Arguello R."/>
            <person name="Artieri C.G."/>
            <person name="Barbash D.A."/>
            <person name="Barker D."/>
            <person name="Barsanti P."/>
            <person name="Batterham P."/>
            <person name="Batzoglou S."/>
            <person name="Begun D."/>
            <person name="Bhutkar A."/>
            <person name="Blanco E."/>
            <person name="Bosak S.A."/>
            <person name="Bradley R.K."/>
            <person name="Brand A.D."/>
            <person name="Brent M.R."/>
            <person name="Brooks A.N."/>
            <person name="Brown R.H."/>
            <person name="Butlin R.K."/>
            <person name="Caggese C."/>
            <person name="Calvi B.R."/>
            <person name="Bernardo de Carvalho A."/>
            <person name="Caspi A."/>
            <person name="Castrezana S."/>
            <person name="Celniker S.E."/>
            <person name="Chang J.L."/>
            <person name="Chapple C."/>
            <person name="Chatterji S."/>
            <person name="Chinwalla A."/>
            <person name="Civetta A."/>
            <person name="Clifton S.W."/>
            <person name="Comeron J.M."/>
            <person name="Costello J.C."/>
            <person name="Coyne J.A."/>
            <person name="Daub J."/>
            <person name="David R.G."/>
            <person name="Delcher A.L."/>
            <person name="Delehaunty K."/>
            <person name="Do C.B."/>
            <person name="Ebling H."/>
            <person name="Edwards K."/>
            <person name="Eickbush T."/>
            <person name="Evans J.D."/>
            <person name="Filipski A."/>
            <person name="Findeiss S."/>
            <person name="Freyhult E."/>
            <person name="Fulton L."/>
            <person name="Fulton R."/>
            <person name="Garcia A.C."/>
            <person name="Gardiner A."/>
            <person name="Garfield D.A."/>
            <person name="Garvin B.E."/>
            <person name="Gibson G."/>
            <person name="Gilbert D."/>
            <person name="Gnerre S."/>
            <person name="Godfrey J."/>
            <person name="Good R."/>
            <person name="Gotea V."/>
            <person name="Gravely B."/>
            <person name="Greenberg A.J."/>
            <person name="Griffiths-Jones S."/>
            <person name="Gross S."/>
            <person name="Guigo R."/>
            <person name="Gustafson E.A."/>
            <person name="Haerty W."/>
            <person name="Hahn M.W."/>
            <person name="Halligan D.L."/>
            <person name="Halpern A.L."/>
            <person name="Halter G.M."/>
            <person name="Han M.V."/>
            <person name="Heger A."/>
            <person name="Hillier L."/>
            <person name="Hinrichs A.S."/>
            <person name="Holmes I."/>
            <person name="Hoskins R.A."/>
            <person name="Hubisz M.J."/>
            <person name="Hultmark D."/>
            <person name="Huntley M.A."/>
            <person name="Jaffe D.B."/>
            <person name="Jagadeeshan S."/>
            <person name="Jeck W.R."/>
            <person name="Johnson J."/>
            <person name="Jones C.D."/>
            <person name="Jordan W.C."/>
            <person name="Karpen G.H."/>
            <person name="Kataoka E."/>
            <person name="Keightley P.D."/>
            <person name="Kheradpour P."/>
            <person name="Kirkness E.F."/>
            <person name="Koerich L.B."/>
            <person name="Kristiansen K."/>
            <person name="Kudrna D."/>
            <person name="Kulathinal R.J."/>
            <person name="Kumar S."/>
            <person name="Kwok R."/>
            <person name="Lander E."/>
            <person name="Langley C.H."/>
            <person name="Lapoint R."/>
            <person name="Lazzaro B.P."/>
            <person name="Lee S.J."/>
            <person name="Levesque L."/>
            <person name="Li R."/>
            <person name="Lin C.F."/>
            <person name="Lin M.F."/>
            <person name="Lindblad-Toh K."/>
            <person name="Llopart A."/>
            <person name="Long M."/>
            <person name="Low L."/>
            <person name="Lozovsky E."/>
            <person name="Lu J."/>
            <person name="Luo M."/>
            <person name="Machado C.A."/>
            <person name="Makalowski W."/>
            <person name="Marzo M."/>
            <person name="Matsuda M."/>
            <person name="Matzkin L."/>
            <person name="McAllister B."/>
            <person name="McBride C.S."/>
            <person name="McKernan B."/>
            <person name="McKernan K."/>
            <person name="Mendez-Lago M."/>
            <person name="Minx P."/>
            <person name="Mollenhauer M.U."/>
            <person name="Montooth K."/>
            <person name="Mount S.M."/>
            <person name="Mu X."/>
            <person name="Myers E."/>
            <person name="Negre B."/>
            <person name="Newfeld S."/>
            <person name="Nielsen R."/>
            <person name="Noor M.A."/>
            <person name="O'Grady P."/>
            <person name="Pachter L."/>
            <person name="Papaceit M."/>
            <person name="Parisi M.J."/>
            <person name="Parisi M."/>
            <person name="Parts L."/>
            <person name="Pedersen J.S."/>
            <person name="Pesole G."/>
            <person name="Phillippy A.M."/>
            <person name="Ponting C.P."/>
            <person name="Pop M."/>
            <person name="Porcelli D."/>
            <person name="Powell J.R."/>
            <person name="Prohaska S."/>
            <person name="Pruitt K."/>
            <person name="Puig M."/>
            <person name="Quesneville H."/>
            <person name="Ram K.R."/>
            <person name="Rand D."/>
            <person name="Rasmussen M.D."/>
            <person name="Reed L.K."/>
            <person name="Reenan R."/>
            <person name="Reily A."/>
            <person name="Remington K.A."/>
            <person name="Rieger T.T."/>
            <person name="Ritchie M.G."/>
            <person name="Robin C."/>
            <person name="Rogers Y.H."/>
            <person name="Rohde C."/>
            <person name="Rozas J."/>
            <person name="Rubenfield M.J."/>
            <person name="Ruiz A."/>
            <person name="Russo S."/>
            <person name="Salzberg S.L."/>
            <person name="Sanchez-Gracia A."/>
            <person name="Saranga D.J."/>
            <person name="Sato H."/>
            <person name="Schaeffer S.W."/>
            <person name="Schatz M.C."/>
            <person name="Schlenke T."/>
            <person name="Schwartz R."/>
            <person name="Segarra C."/>
            <person name="Singh R.S."/>
            <person name="Sirot L."/>
            <person name="Sirota M."/>
            <person name="Sisneros N.B."/>
            <person name="Smith C.D."/>
            <person name="Smith T.F."/>
            <person name="Spieth J."/>
            <person name="Stage D.E."/>
            <person name="Stark A."/>
            <person name="Stephan W."/>
            <person name="Strausberg R.L."/>
            <person name="Strempel S."/>
            <person name="Sturgill D."/>
            <person name="Sutton G."/>
            <person name="Sutton G.G."/>
            <person name="Tao W."/>
            <person name="Teichmann S."/>
            <person name="Tobari Y.N."/>
            <person name="Tomimura Y."/>
            <person name="Tsolas J.M."/>
            <person name="Valente V.L."/>
            <person name="Venter E."/>
            <person name="Venter J.C."/>
            <person name="Vicario S."/>
            <person name="Vieira F.G."/>
            <person name="Vilella A.J."/>
            <person name="Villasante A."/>
            <person name="Walenz B."/>
            <person name="Wang J."/>
            <person name="Wasserman M."/>
            <person name="Watts T."/>
            <person name="Wilson D."/>
            <person name="Wilson R.K."/>
            <person name="Wing R.A."/>
            <person name="Wolfner M.F."/>
            <person name="Wong A."/>
            <person name="Wong G.K."/>
            <person name="Wu C.I."/>
            <person name="Wu G."/>
            <person name="Yamamoto D."/>
            <person name="Yang H.P."/>
            <person name="Yang S.P."/>
            <person name="Yorke J.A."/>
            <person name="Yoshida K."/>
            <person name="Zdobnov E."/>
            <person name="Zhang P."/>
            <person name="Zhang Y."/>
            <person name="Zimin A.V."/>
            <person name="Baldwin J."/>
            <person name="Abdouelleil A."/>
            <person name="Abdulkadir J."/>
            <person name="Abebe A."/>
            <person name="Abera B."/>
            <person name="Abreu J."/>
            <person name="Acer S.C."/>
            <person name="Aftuck L."/>
            <person name="Alexander A."/>
            <person name="An P."/>
            <person name="Anderson E."/>
            <person name="Anderson S."/>
            <person name="Arachi H."/>
            <person name="Azer M."/>
            <person name="Bachantsang P."/>
            <person name="Barry A."/>
            <person name="Bayul T."/>
            <person name="Berlin A."/>
            <person name="Bessette D."/>
            <person name="Bloom T."/>
            <person name="Blye J."/>
            <person name="Boguslavskiy L."/>
            <person name="Bonnet C."/>
            <person name="Boukhgalter B."/>
            <person name="Bourzgui I."/>
            <person name="Brown A."/>
            <person name="Cahill P."/>
            <person name="Channer S."/>
            <person name="Cheshatsang Y."/>
            <person name="Chuda L."/>
            <person name="Citroen M."/>
            <person name="Collymore A."/>
            <person name="Cooke P."/>
            <person name="Costello M."/>
            <person name="D'Aco K."/>
            <person name="Daza R."/>
            <person name="De Haan G."/>
            <person name="DeGray S."/>
            <person name="DeMaso C."/>
            <person name="Dhargay N."/>
            <person name="Dooley K."/>
            <person name="Dooley E."/>
            <person name="Doricent M."/>
            <person name="Dorje P."/>
            <person name="Dorjee K."/>
            <person name="Dupes A."/>
            <person name="Elong R."/>
            <person name="Falk J."/>
            <person name="Farina A."/>
            <person name="Faro S."/>
            <person name="Ferguson D."/>
            <person name="Fisher S."/>
            <person name="Foley C.D."/>
            <person name="Franke A."/>
            <person name="Friedrich D."/>
            <person name="Gadbois L."/>
            <person name="Gearin G."/>
            <person name="Gearin C.R."/>
            <person name="Giannoukos G."/>
            <person name="Goode T."/>
            <person name="Graham J."/>
            <person name="Grandbois E."/>
            <person name="Grewal S."/>
            <person name="Gyaltsen K."/>
            <person name="Hafez N."/>
            <person name="Hagos B."/>
            <person name="Hall J."/>
            <person name="Henson C."/>
            <person name="Hollinger A."/>
            <person name="Honan T."/>
            <person name="Huard M.D."/>
            <person name="Hughes L."/>
            <person name="Hurhula B."/>
            <person name="Husby M.E."/>
            <person name="Kamat A."/>
            <person name="Kanga B."/>
            <person name="Kashin S."/>
            <person name="Khazanovich D."/>
            <person name="Kisner P."/>
            <person name="Lance K."/>
            <person name="Lara M."/>
            <person name="Lee W."/>
            <person name="Lennon N."/>
            <person name="Letendre F."/>
            <person name="LeVine R."/>
            <person name="Lipovsky A."/>
            <person name="Liu X."/>
            <person name="Liu J."/>
            <person name="Liu S."/>
            <person name="Lokyitsang T."/>
            <person name="Lokyitsang Y."/>
            <person name="Lubonja R."/>
            <person name="Lui A."/>
            <person name="MacDonald P."/>
            <person name="Magnisalis V."/>
            <person name="Maru K."/>
            <person name="Matthews C."/>
            <person name="McCusker W."/>
            <person name="McDonough S."/>
            <person name="Mehta T."/>
            <person name="Meldrim J."/>
            <person name="Meneus L."/>
            <person name="Mihai O."/>
            <person name="Mihalev A."/>
            <person name="Mihova T."/>
            <person name="Mittelman R."/>
            <person name="Mlenga V."/>
            <person name="Montmayeur A."/>
            <person name="Mulrain L."/>
            <person name="Navidi A."/>
            <person name="Naylor J."/>
            <person name="Negash T."/>
            <person name="Nguyen T."/>
            <person name="Nguyen N."/>
            <person name="Nicol R."/>
            <person name="Norbu C."/>
            <person name="Norbu N."/>
            <person name="Novod N."/>
            <person name="O'Neill B."/>
            <person name="Osman S."/>
            <person name="Markiewicz E."/>
            <person name="Oyono O.L."/>
            <person name="Patti C."/>
            <person name="Phunkhang P."/>
            <person name="Pierre F."/>
            <person name="Priest M."/>
            <person name="Raghuraman S."/>
            <person name="Rege F."/>
            <person name="Reyes R."/>
            <person name="Rise C."/>
            <person name="Rogov P."/>
            <person name="Ross K."/>
            <person name="Ryan E."/>
            <person name="Settipalli S."/>
            <person name="Shea T."/>
            <person name="Sherpa N."/>
            <person name="Shi L."/>
            <person name="Shih D."/>
            <person name="Sparrow T."/>
            <person name="Spaulding J."/>
            <person name="Stalker J."/>
            <person name="Stange-Thomann N."/>
            <person name="Stavropoulos S."/>
            <person name="Stone C."/>
            <person name="Strader C."/>
            <person name="Tesfaye S."/>
            <person name="Thomson T."/>
            <person name="Thoulutsang Y."/>
            <person name="Thoulutsang D."/>
            <person name="Topham K."/>
            <person name="Topping I."/>
            <person name="Tsamla T."/>
            <person name="Vassiliev H."/>
            <person name="Vo A."/>
            <person name="Wangchuk T."/>
            <person name="Wangdi T."/>
            <person name="Weiand M."/>
            <person name="Wilkinson J."/>
            <person name="Wilson A."/>
            <person name="Yadav S."/>
            <person name="Young G."/>
            <person name="Yu Q."/>
            <person name="Zembek L."/>
            <person name="Zhong D."/>
            <person name="Zimmer A."/>
            <person name="Zwirko Z."/>
            <person name="Jaffe D.B."/>
            <person name="Alvarez P."/>
            <person name="Brockman W."/>
            <person name="Butler J."/>
            <person name="Chin C."/>
            <person name="Gnerre S."/>
            <person name="Grabherr M."/>
            <person name="Kleber M."/>
            <person name="Mauceli E."/>
            <person name="MacCallum I."/>
        </authorList>
    </citation>
    <scope>NUCLEOTIDE SEQUENCE [LARGE SCALE GENOMIC DNA]</scope>
    <source>
        <strain evidence="9 10">TSC#14021-0224.01</strain>
    </source>
</reference>
<dbReference type="GO" id="GO:0061964">
    <property type="term" value="P:negative regulation of entry into reproductive diapause"/>
    <property type="evidence" value="ECO:0007669"/>
    <property type="project" value="EnsemblMetazoa"/>
</dbReference>
<dbReference type="GO" id="GO:0060180">
    <property type="term" value="P:female mating behavior"/>
    <property type="evidence" value="ECO:0007669"/>
    <property type="project" value="EnsemblMetazoa"/>
</dbReference>
<evidence type="ECO:0000256" key="3">
    <source>
        <dbReference type="ARBA" id="ARBA00022685"/>
    </source>
</evidence>
<protein>
    <recommendedName>
        <fullName evidence="8">Insulin-like domain-containing protein</fullName>
    </recommendedName>
</protein>
<dbReference type="EMBL" id="CH954178">
    <property type="protein sequence ID" value="EDV51260.2"/>
    <property type="molecule type" value="Genomic_DNA"/>
</dbReference>
<evidence type="ECO:0000256" key="4">
    <source>
        <dbReference type="ARBA" id="ARBA00022729"/>
    </source>
</evidence>
<dbReference type="eggNOG" id="ENOG502SESX">
    <property type="taxonomic scope" value="Eukaryota"/>
</dbReference>
<evidence type="ECO:0000313" key="10">
    <source>
        <dbReference type="Proteomes" id="UP000008711"/>
    </source>
</evidence>
<accession>B3NGM4</accession>
<name>B3NGM4_DROER</name>
<evidence type="ECO:0000256" key="7">
    <source>
        <dbReference type="SAM" id="SignalP"/>
    </source>
</evidence>
<dbReference type="InterPro" id="IPR016179">
    <property type="entry name" value="Insulin-like"/>
</dbReference>
<dbReference type="GO" id="GO:0030431">
    <property type="term" value="P:sleep"/>
    <property type="evidence" value="ECO:0007669"/>
    <property type="project" value="EnsemblMetazoa"/>
</dbReference>
<sequence>MRRKLHHILSSSSSSKAMMFRSVIPVLLLLIPLLLSAEAANSVRACGPELLDLLRVACPNGFNSMFVKRGSLGLFDYEDLLTDQDSSDSHPHHMNSLSSLRRDFRGIVDACCRKPCNFVTLRTYCLS</sequence>
<keyword evidence="5" id="KW-1015">Disulfide bond</keyword>
<feature type="domain" description="Insulin-like" evidence="8">
    <location>
        <begin position="43"/>
        <end position="125"/>
    </location>
</feature>
<keyword evidence="6" id="KW-0964">Secreted</keyword>
<dbReference type="SUPFAM" id="SSF56994">
    <property type="entry name" value="Insulin-like"/>
    <property type="match status" value="1"/>
</dbReference>
<feature type="chain" id="PRO_5006455307" description="Insulin-like domain-containing protein" evidence="7">
    <location>
        <begin position="40"/>
        <end position="127"/>
    </location>
</feature>
<dbReference type="SMART" id="SM00078">
    <property type="entry name" value="IlGF"/>
    <property type="match status" value="1"/>
</dbReference>
<keyword evidence="3" id="KW-0165">Cleavage on pair of basic residues</keyword>
<keyword evidence="4 7" id="KW-0732">Signal</keyword>
<reference evidence="9 10" key="2">
    <citation type="journal article" date="2008" name="Bioinformatics">
        <title>Assembly reconciliation.</title>
        <authorList>
            <person name="Zimin A.V."/>
            <person name="Smith D.R."/>
            <person name="Sutton G."/>
            <person name="Yorke J.A."/>
        </authorList>
    </citation>
    <scope>NUCLEOTIDE SEQUENCE [LARGE SCALE GENOMIC DNA]</scope>
    <source>
        <strain evidence="9 10">TSC#14021-0224.01</strain>
    </source>
</reference>
<gene>
    <name evidence="9" type="primary">Dere\GG14004</name>
    <name evidence="9" type="synonym">dere_GLEANR_14216</name>
    <name evidence="9" type="synonym">GG14004</name>
    <name evidence="9" type="ORF">Dere_GG14004</name>
</gene>
<evidence type="ECO:0000256" key="2">
    <source>
        <dbReference type="ARBA" id="ARBA00011207"/>
    </source>
</evidence>
<evidence type="ECO:0000256" key="5">
    <source>
        <dbReference type="ARBA" id="ARBA00023157"/>
    </source>
</evidence>
<proteinExistence type="inferred from homology"/>
<dbReference type="GO" id="GO:0033500">
    <property type="term" value="P:carbohydrate homeostasis"/>
    <property type="evidence" value="ECO:0007669"/>
    <property type="project" value="EnsemblMetazoa"/>
</dbReference>
<dbReference type="Proteomes" id="UP000008711">
    <property type="component" value="Unassembled WGS sequence"/>
</dbReference>
<dbReference type="InterPro" id="IPR022352">
    <property type="entry name" value="Ins/IGF/rlx"/>
</dbReference>
<keyword evidence="10" id="KW-1185">Reference proteome</keyword>
<dbReference type="PANTHER" id="PTHR13647">
    <property type="entry name" value="INSULIN-LIKE PEPTIDE 2-RELATED"/>
    <property type="match status" value="1"/>
</dbReference>
<dbReference type="PROSITE" id="PS00262">
    <property type="entry name" value="INSULIN"/>
    <property type="match status" value="1"/>
</dbReference>
<dbReference type="GO" id="GO:0005615">
    <property type="term" value="C:extracellular space"/>
    <property type="evidence" value="ECO:0007669"/>
    <property type="project" value="EnsemblMetazoa"/>
</dbReference>
<comment type="subunit">
    <text evidence="2">Heterodimer of a B chain and an A chain linked by two disulfide bonds.</text>
</comment>
<dbReference type="HOGENOM" id="CLU_125164_0_1_1"/>
<dbReference type="AlphaFoldDB" id="B3NGM4"/>
<dbReference type="Pfam" id="PF00049">
    <property type="entry name" value="Insulin"/>
    <property type="match status" value="1"/>
</dbReference>
<evidence type="ECO:0000256" key="6">
    <source>
        <dbReference type="RuleBase" id="RU000406"/>
    </source>
</evidence>
<dbReference type="GO" id="GO:0008286">
    <property type="term" value="P:insulin receptor signaling pathway"/>
    <property type="evidence" value="ECO:0007669"/>
    <property type="project" value="EnsemblMetazoa"/>
</dbReference>
<evidence type="ECO:0000259" key="8">
    <source>
        <dbReference type="SMART" id="SM00078"/>
    </source>
</evidence>
<dbReference type="PRINTS" id="PR00276">
    <property type="entry name" value="INSULINFAMLY"/>
</dbReference>
<evidence type="ECO:0000256" key="1">
    <source>
        <dbReference type="ARBA" id="ARBA00009034"/>
    </source>
</evidence>